<evidence type="ECO:0000259" key="1">
    <source>
        <dbReference type="Pfam" id="PF24032"/>
    </source>
</evidence>
<accession>A0ABU3R7C1</accession>
<keyword evidence="3" id="KW-1185">Reference proteome</keyword>
<dbReference type="RefSeq" id="WP_315949540.1">
    <property type="nucleotide sequence ID" value="NZ_JAWCUD010000001.1"/>
</dbReference>
<reference evidence="2 3" key="1">
    <citation type="submission" date="2023-10" db="EMBL/GenBank/DDBJ databases">
        <title>Paenibacillus strain PFR10 Genome sequencing and assembly.</title>
        <authorList>
            <person name="Kim I."/>
        </authorList>
    </citation>
    <scope>NUCLEOTIDE SEQUENCE [LARGE SCALE GENOMIC DNA]</scope>
    <source>
        <strain evidence="2 3">PFR10</strain>
    </source>
</reference>
<dbReference type="EMBL" id="JAWCUD010000001">
    <property type="protein sequence ID" value="MDU0200168.1"/>
    <property type="molecule type" value="Genomic_DNA"/>
</dbReference>
<dbReference type="Proteomes" id="UP001260980">
    <property type="component" value="Unassembled WGS sequence"/>
</dbReference>
<comment type="caution">
    <text evidence="2">The sequence shown here is derived from an EMBL/GenBank/DDBJ whole genome shotgun (WGS) entry which is preliminary data.</text>
</comment>
<name>A0ABU3R7C1_9BACL</name>
<proteinExistence type="predicted"/>
<dbReference type="InterPro" id="IPR056937">
    <property type="entry name" value="YqbQ/XkdQ"/>
</dbReference>
<protein>
    <recommendedName>
        <fullName evidence="1">YqbQ/XkdQ domain-containing protein</fullName>
    </recommendedName>
</protein>
<sequence>MSHKLILVKDNTPIDITGYAGNLKWSSNIDSLAVECQFEYISSADMPYFDTVTISVGDQVMLQDAAGVTLHRFIIVKQERTDRFKFSYSCFDFAWYLNSNSAAIQFNGVSASAAIEQLLNRFNVKHSVTKIDKSIKKIYNGDSLADIIKDILKQTTDETGRKYFMEMRLDTLYITPYEHLLINPTAQLADNTAPFPLVSAISNPSRSVSIEDMKNRVTVTSESDKALKVLQTVQDDKSIAQFGLLAHVESVDKKDEAQARNIARNKLAELNKATEDISIDLLGSDELRAGRLLDVNETITGIVGRYVITQASHSEANGIHKTTIRLGVT</sequence>
<feature type="domain" description="YqbQ/XkdQ" evidence="1">
    <location>
        <begin position="24"/>
        <end position="326"/>
    </location>
</feature>
<gene>
    <name evidence="2" type="ORF">RQP52_03650</name>
</gene>
<organism evidence="2 3">
    <name type="scientific">Paenibacillus violae</name>
    <dbReference type="NCBI Taxonomy" id="3077234"/>
    <lineage>
        <taxon>Bacteria</taxon>
        <taxon>Bacillati</taxon>
        <taxon>Bacillota</taxon>
        <taxon>Bacilli</taxon>
        <taxon>Bacillales</taxon>
        <taxon>Paenibacillaceae</taxon>
        <taxon>Paenibacillus</taxon>
    </lineage>
</organism>
<evidence type="ECO:0000313" key="2">
    <source>
        <dbReference type="EMBL" id="MDU0200168.1"/>
    </source>
</evidence>
<evidence type="ECO:0000313" key="3">
    <source>
        <dbReference type="Proteomes" id="UP001260980"/>
    </source>
</evidence>
<dbReference type="Pfam" id="PF24032">
    <property type="entry name" value="YQBQ"/>
    <property type="match status" value="1"/>
</dbReference>